<evidence type="ECO:0000313" key="4">
    <source>
        <dbReference type="Proteomes" id="UP000306393"/>
    </source>
</evidence>
<sequence length="208" mass="23271">MHSDPHPSAAASDLPPLVWPEFTDNSARLDWWRSCVQAWLAQWDNPSPPTPVSASEISALEARLGCPLPPLLHTYHQQIGVLDLAETLCSVAPAKYASIEPLHNAYPGISDILEDAPDADALWALVNRLVVFGDYLGNGNMWCFHVETGEVWYFDHDSSPMLTQIFSDVGQYLDVLMFVCLLAVHGEEDNEELLREHLGDAIVEKWMY</sequence>
<dbReference type="EMBL" id="JACYNN010000005">
    <property type="protein sequence ID" value="MBD8106721.1"/>
    <property type="molecule type" value="Genomic_DNA"/>
</dbReference>
<name>A0A4U3FJK2_9GAMM</name>
<evidence type="ECO:0000313" key="3">
    <source>
        <dbReference type="EMBL" id="TKJ93780.1"/>
    </source>
</evidence>
<proteinExistence type="predicted"/>
<reference evidence="2 5" key="2">
    <citation type="journal article" date="2020" name="FEMS Microbiol. Ecol.">
        <title>Temporal dynamics of bacterial communities during seed development and maturation.</title>
        <authorList>
            <person name="Chesneau G."/>
            <person name="Torres-Cortes G."/>
            <person name="Briand M."/>
            <person name="Darrasse A."/>
            <person name="Preveaux A."/>
            <person name="Marais C."/>
            <person name="Jacques M.A."/>
            <person name="Shade A."/>
            <person name="Barret M."/>
        </authorList>
    </citation>
    <scope>NUCLEOTIDE SEQUENCE [LARGE SCALE GENOMIC DNA]</scope>
    <source>
        <strain evidence="2 5">CFBP13732</strain>
    </source>
</reference>
<feature type="domain" description="Knr4/Smi1-like" evidence="1">
    <location>
        <begin position="51"/>
        <end position="175"/>
    </location>
</feature>
<dbReference type="Pfam" id="PF09346">
    <property type="entry name" value="SMI1_KNR4"/>
    <property type="match status" value="1"/>
</dbReference>
<dbReference type="Proteomes" id="UP000306393">
    <property type="component" value="Unassembled WGS sequence"/>
</dbReference>
<dbReference type="OrthoDB" id="1151201at2"/>
<gene>
    <name evidence="3" type="ORF">EpCFBP13511_04245</name>
    <name evidence="2" type="ORF">IFT93_09835</name>
</gene>
<dbReference type="STRING" id="1219360.GCA_001571305_02193"/>
<reference evidence="3 4" key="1">
    <citation type="journal article" date="2019" name="Sci. Rep.">
        <title>Differences in resource use lead to coexistence of seed-transmitted microbial populations.</title>
        <authorList>
            <person name="Torres-Cortes G."/>
            <person name="Garcia B.J."/>
            <person name="Compant S."/>
            <person name="Rezki S."/>
            <person name="Jones P."/>
            <person name="Preveaux A."/>
            <person name="Briand M."/>
            <person name="Roulet A."/>
            <person name="Bouchez O."/>
            <person name="Jacobson D."/>
            <person name="Barret M."/>
        </authorList>
    </citation>
    <scope>NUCLEOTIDE SEQUENCE [LARGE SCALE GENOMIC DNA]</scope>
    <source>
        <strain evidence="3 4">CFBP13511</strain>
    </source>
</reference>
<protein>
    <submittedName>
        <fullName evidence="3">SMI1/KNR4 family protein</fullName>
    </submittedName>
</protein>
<comment type="caution">
    <text evidence="3">The sequence shown here is derived from an EMBL/GenBank/DDBJ whole genome shotgun (WGS) entry which is preliminary data.</text>
</comment>
<keyword evidence="5" id="KW-1185">Reference proteome</keyword>
<dbReference type="Proteomes" id="UP000661012">
    <property type="component" value="Unassembled WGS sequence"/>
</dbReference>
<dbReference type="InterPro" id="IPR018958">
    <property type="entry name" value="Knr4/Smi1-like_dom"/>
</dbReference>
<dbReference type="SUPFAM" id="SSF160631">
    <property type="entry name" value="SMI1/KNR4-like"/>
    <property type="match status" value="1"/>
</dbReference>
<evidence type="ECO:0000313" key="5">
    <source>
        <dbReference type="Proteomes" id="UP000661012"/>
    </source>
</evidence>
<dbReference type="EMBL" id="QGAC01000003">
    <property type="protein sequence ID" value="TKJ93780.1"/>
    <property type="molecule type" value="Genomic_DNA"/>
</dbReference>
<evidence type="ECO:0000259" key="1">
    <source>
        <dbReference type="SMART" id="SM00860"/>
    </source>
</evidence>
<dbReference type="AlphaFoldDB" id="A0A4U3FJK2"/>
<dbReference type="RefSeq" id="WP_137268778.1">
    <property type="nucleotide sequence ID" value="NZ_CP101613.1"/>
</dbReference>
<organism evidence="3 4">
    <name type="scientific">Erwinia persicina</name>
    <dbReference type="NCBI Taxonomy" id="55211"/>
    <lineage>
        <taxon>Bacteria</taxon>
        <taxon>Pseudomonadati</taxon>
        <taxon>Pseudomonadota</taxon>
        <taxon>Gammaproteobacteria</taxon>
        <taxon>Enterobacterales</taxon>
        <taxon>Erwiniaceae</taxon>
        <taxon>Erwinia</taxon>
    </lineage>
</organism>
<dbReference type="Gene3D" id="3.40.1580.10">
    <property type="entry name" value="SMI1/KNR4-like"/>
    <property type="match status" value="1"/>
</dbReference>
<dbReference type="SMART" id="SM00860">
    <property type="entry name" value="SMI1_KNR4"/>
    <property type="match status" value="1"/>
</dbReference>
<evidence type="ECO:0000313" key="2">
    <source>
        <dbReference type="EMBL" id="MBD8106721.1"/>
    </source>
</evidence>
<dbReference type="InterPro" id="IPR037883">
    <property type="entry name" value="Knr4/Smi1-like_sf"/>
</dbReference>
<accession>A0A4U3FJK2</accession>